<evidence type="ECO:0000313" key="3">
    <source>
        <dbReference type="EMBL" id="TDG78681.1"/>
    </source>
</evidence>
<evidence type="ECO:0008006" key="5">
    <source>
        <dbReference type="Google" id="ProtNLM"/>
    </source>
</evidence>
<dbReference type="Pfam" id="PF07463">
    <property type="entry name" value="NUMOD4"/>
    <property type="match status" value="1"/>
</dbReference>
<dbReference type="SUPFAM" id="SSF54060">
    <property type="entry name" value="His-Me finger endonucleases"/>
    <property type="match status" value="1"/>
</dbReference>
<feature type="domain" description="NUMOD4" evidence="1">
    <location>
        <begin position="3"/>
        <end position="51"/>
    </location>
</feature>
<evidence type="ECO:0000259" key="2">
    <source>
        <dbReference type="Pfam" id="PF13392"/>
    </source>
</evidence>
<name>A0A4R5NPW5_LENBU</name>
<dbReference type="InterPro" id="IPR036388">
    <property type="entry name" value="WH-like_DNA-bd_sf"/>
</dbReference>
<dbReference type="InterPro" id="IPR003615">
    <property type="entry name" value="HNH_nuc"/>
</dbReference>
<dbReference type="Gene3D" id="3.90.75.20">
    <property type="match status" value="1"/>
</dbReference>
<evidence type="ECO:0000259" key="1">
    <source>
        <dbReference type="Pfam" id="PF07463"/>
    </source>
</evidence>
<dbReference type="Gene3D" id="1.10.10.10">
    <property type="entry name" value="Winged helix-like DNA-binding domain superfamily/Winged helix DNA-binding domain"/>
    <property type="match status" value="1"/>
</dbReference>
<organism evidence="3 4">
    <name type="scientific">Lentilactobacillus buchneri DSM 20057</name>
    <dbReference type="NCBI Taxonomy" id="1423728"/>
    <lineage>
        <taxon>Bacteria</taxon>
        <taxon>Bacillati</taxon>
        <taxon>Bacillota</taxon>
        <taxon>Bacilli</taxon>
        <taxon>Lactobacillales</taxon>
        <taxon>Lactobacillaceae</taxon>
        <taxon>Lentilactobacillus</taxon>
    </lineage>
</organism>
<feature type="domain" description="HNH nuclease" evidence="2">
    <location>
        <begin position="66"/>
        <end position="108"/>
    </location>
</feature>
<dbReference type="InterPro" id="IPR044925">
    <property type="entry name" value="His-Me_finger_sf"/>
</dbReference>
<dbReference type="Proteomes" id="UP000295181">
    <property type="component" value="Unassembled WGS sequence"/>
</dbReference>
<dbReference type="InterPro" id="IPR010902">
    <property type="entry name" value="NUMOD4"/>
</dbReference>
<dbReference type="EMBL" id="PUFP01000035">
    <property type="protein sequence ID" value="TDG78681.1"/>
    <property type="molecule type" value="Genomic_DNA"/>
</dbReference>
<dbReference type="GO" id="GO:0016788">
    <property type="term" value="F:hydrolase activity, acting on ester bonds"/>
    <property type="evidence" value="ECO:0007669"/>
    <property type="project" value="InterPro"/>
</dbReference>
<gene>
    <name evidence="3" type="ORF">C5L32_000482</name>
</gene>
<dbReference type="RefSeq" id="WP_056939087.1">
    <property type="nucleotide sequence ID" value="NZ_AZDM01000024.1"/>
</dbReference>
<reference evidence="3 4" key="1">
    <citation type="journal article" date="2019" name="Appl. Microbiol. Biotechnol.">
        <title>Uncovering carbohydrate metabolism through a genotype-phenotype association study of 56 lactic acid bacteria genomes.</title>
        <authorList>
            <person name="Buron-Moles G."/>
            <person name="Chailyan A."/>
            <person name="Dolejs I."/>
            <person name="Forster J."/>
            <person name="Miks M.H."/>
        </authorList>
    </citation>
    <scope>NUCLEOTIDE SEQUENCE [LARGE SCALE GENOMIC DNA]</scope>
    <source>
        <strain evidence="3 4">ATCC 4005</strain>
    </source>
</reference>
<dbReference type="Pfam" id="PF13392">
    <property type="entry name" value="HNH_3"/>
    <property type="match status" value="1"/>
</dbReference>
<accession>A0A4R5NPW5</accession>
<comment type="caution">
    <text evidence="3">The sequence shown here is derived from an EMBL/GenBank/DDBJ whole genome shotgun (WGS) entry which is preliminary data.</text>
</comment>
<dbReference type="GeneID" id="72462265"/>
<sequence length="200" mass="23628">MIEKWRKIKGFKGYEISSLGRLRSHRIGHKHTNTVPTRMLHPSINGNGYYVSQLMGSDGQPHNVQIHRLVAIAFIPNPHHFPIINHRDEDKTNNRVDNLEWCTYEYNSNYGTWIHKRAQKFKKDHFYEKRALRQNKPVLQIDPLTRKVVKKWDSCIQAEKAGFNCHHIGQCANHRVGRRTHKGFCWEWVSDTGGNRRVRR</sequence>
<evidence type="ECO:0000313" key="4">
    <source>
        <dbReference type="Proteomes" id="UP000295181"/>
    </source>
</evidence>
<protein>
    <recommendedName>
        <fullName evidence="5">HNH nuclease domain-containing protein</fullName>
    </recommendedName>
</protein>
<proteinExistence type="predicted"/>
<dbReference type="AlphaFoldDB" id="A0A4R5NPW5"/>